<reference evidence="1" key="1">
    <citation type="submission" date="2013-05" db="EMBL/GenBank/DDBJ databases">
        <title>Genome assembly of Cystobacter fuscus DSM 2262.</title>
        <authorList>
            <person name="Sharma G."/>
            <person name="Khatri I."/>
            <person name="Kaur C."/>
            <person name="Mayilraj S."/>
            <person name="Subramanian S."/>
        </authorList>
    </citation>
    <scope>NUCLEOTIDE SEQUENCE [LARGE SCALE GENOMIC DNA]</scope>
    <source>
        <strain evidence="1">DSM 2262</strain>
    </source>
</reference>
<dbReference type="EMBL" id="ANAH02000004">
    <property type="protein sequence ID" value="EPX64123.1"/>
    <property type="molecule type" value="Genomic_DNA"/>
</dbReference>
<comment type="caution">
    <text evidence="1">The sequence shown here is derived from an EMBL/GenBank/DDBJ whole genome shotgun (WGS) entry which is preliminary data.</text>
</comment>
<proteinExistence type="predicted"/>
<dbReference type="AlphaFoldDB" id="S9R5B1"/>
<keyword evidence="2" id="KW-1185">Reference proteome</keyword>
<sequence length="39" mass="4329">MTAIVGWPGLRCRALTTVEGTQQARYRERATSRQAGAHQ</sequence>
<organism evidence="1 2">
    <name type="scientific">Cystobacter fuscus (strain ATCC 25194 / DSM 2262 / NBRC 100088 / M29)</name>
    <dbReference type="NCBI Taxonomy" id="1242864"/>
    <lineage>
        <taxon>Bacteria</taxon>
        <taxon>Pseudomonadati</taxon>
        <taxon>Myxococcota</taxon>
        <taxon>Myxococcia</taxon>
        <taxon>Myxococcales</taxon>
        <taxon>Cystobacterineae</taxon>
        <taxon>Archangiaceae</taxon>
        <taxon>Cystobacter</taxon>
    </lineage>
</organism>
<gene>
    <name evidence="1" type="ORF">D187_005257</name>
</gene>
<protein>
    <submittedName>
        <fullName evidence="1">Uncharacterized protein</fullName>
    </submittedName>
</protein>
<dbReference type="Proteomes" id="UP000011682">
    <property type="component" value="Unassembled WGS sequence"/>
</dbReference>
<evidence type="ECO:0000313" key="2">
    <source>
        <dbReference type="Proteomes" id="UP000011682"/>
    </source>
</evidence>
<name>S9R5B1_CYSF2</name>
<evidence type="ECO:0000313" key="1">
    <source>
        <dbReference type="EMBL" id="EPX64123.1"/>
    </source>
</evidence>
<accession>S9R5B1</accession>